<sequence>MVKHNEKADLDLNTNDLSQGVCRICYYDEESGPFGEANKNGSRLINACECSGTSGLYHRYCIEEWVKSSACNQPLTCEICNTPYKFKMYVSS</sequence>
<protein>
    <submittedName>
        <fullName evidence="2">RING-CH-type domain-containing protein</fullName>
    </submittedName>
</protein>
<reference evidence="2" key="1">
    <citation type="submission" date="2016-11" db="UniProtKB">
        <authorList>
            <consortium name="WormBaseParasite"/>
        </authorList>
    </citation>
    <scope>IDENTIFICATION</scope>
    <source>
        <strain evidence="2">KR3021</strain>
    </source>
</reference>
<organism evidence="1 2">
    <name type="scientific">Rhabditophanes sp. KR3021</name>
    <dbReference type="NCBI Taxonomy" id="114890"/>
    <lineage>
        <taxon>Eukaryota</taxon>
        <taxon>Metazoa</taxon>
        <taxon>Ecdysozoa</taxon>
        <taxon>Nematoda</taxon>
        <taxon>Chromadorea</taxon>
        <taxon>Rhabditida</taxon>
        <taxon>Tylenchina</taxon>
        <taxon>Panagrolaimomorpha</taxon>
        <taxon>Strongyloidoidea</taxon>
        <taxon>Alloionematidae</taxon>
        <taxon>Rhabditophanes</taxon>
    </lineage>
</organism>
<dbReference type="Proteomes" id="UP000095286">
    <property type="component" value="Unplaced"/>
</dbReference>
<accession>A0AC35TLJ1</accession>
<evidence type="ECO:0000313" key="1">
    <source>
        <dbReference type="Proteomes" id="UP000095286"/>
    </source>
</evidence>
<evidence type="ECO:0000313" key="2">
    <source>
        <dbReference type="WBParaSite" id="RSKR_0000168300.1"/>
    </source>
</evidence>
<proteinExistence type="predicted"/>
<name>A0AC35TLJ1_9BILA</name>
<dbReference type="WBParaSite" id="RSKR_0000168300.1">
    <property type="protein sequence ID" value="RSKR_0000168300.1"/>
    <property type="gene ID" value="RSKR_0000168300"/>
</dbReference>